<gene>
    <name evidence="3" type="ORF">C2G38_2302122</name>
</gene>
<keyword evidence="2" id="KW-1133">Transmembrane helix</keyword>
<evidence type="ECO:0000313" key="4">
    <source>
        <dbReference type="Proteomes" id="UP000266673"/>
    </source>
</evidence>
<keyword evidence="2" id="KW-0472">Membrane</keyword>
<dbReference type="Proteomes" id="UP000266673">
    <property type="component" value="Unassembled WGS sequence"/>
</dbReference>
<feature type="compositionally biased region" description="Low complexity" evidence="1">
    <location>
        <begin position="161"/>
        <end position="189"/>
    </location>
</feature>
<dbReference type="EMBL" id="QKWP01000039">
    <property type="protein sequence ID" value="RIB29394.1"/>
    <property type="molecule type" value="Genomic_DNA"/>
</dbReference>
<reference evidence="3 4" key="1">
    <citation type="submission" date="2018-06" db="EMBL/GenBank/DDBJ databases">
        <title>Comparative genomics reveals the genomic features of Rhizophagus irregularis, R. cerebriforme, R. diaphanum and Gigaspora rosea, and their symbiotic lifestyle signature.</title>
        <authorList>
            <person name="Morin E."/>
            <person name="San Clemente H."/>
            <person name="Chen E.C.H."/>
            <person name="De La Providencia I."/>
            <person name="Hainaut M."/>
            <person name="Kuo A."/>
            <person name="Kohler A."/>
            <person name="Murat C."/>
            <person name="Tang N."/>
            <person name="Roy S."/>
            <person name="Loubradou J."/>
            <person name="Henrissat B."/>
            <person name="Grigoriev I.V."/>
            <person name="Corradi N."/>
            <person name="Roux C."/>
            <person name="Martin F.M."/>
        </authorList>
    </citation>
    <scope>NUCLEOTIDE SEQUENCE [LARGE SCALE GENOMIC DNA]</scope>
    <source>
        <strain evidence="3 4">DAOM 194757</strain>
    </source>
</reference>
<protein>
    <recommendedName>
        <fullName evidence="5">Transmembrane protein</fullName>
    </recommendedName>
</protein>
<comment type="caution">
    <text evidence="3">The sequence shown here is derived from an EMBL/GenBank/DDBJ whole genome shotgun (WGS) entry which is preliminary data.</text>
</comment>
<sequence>MSNNNTPLYRTEDGWKYNRECQCNQCLEITNSPQTQNAQPIHIVQHQENQPTNQLQPYQIQPQHYNQIQPQYQLQHHLQQQPFNLHQPSSQQQFFIQPRSINQNQHLLMHYQNYQNYIQSEPPRQIINNQAIDQIFNVLFQIKCIIENNNNLSISENNNNHNISESNSHNINENNNNTTLSENNNNTLHVSDNQIRNNLSENNNISENNNSTQDRSRQEDSNQNGYRQENDQNCTVIINQANNQARSKLFYFILVFMFCFIIIYFFVVIASKIAFNNQMEILQNHFDNYGNYYFLVKLMNQIASSLATIFSLYTFARGYLNAH</sequence>
<keyword evidence="4" id="KW-1185">Reference proteome</keyword>
<evidence type="ECO:0008006" key="5">
    <source>
        <dbReference type="Google" id="ProtNLM"/>
    </source>
</evidence>
<name>A0A397W3W1_9GLOM</name>
<evidence type="ECO:0000256" key="1">
    <source>
        <dbReference type="SAM" id="MobiDB-lite"/>
    </source>
</evidence>
<organism evidence="3 4">
    <name type="scientific">Gigaspora rosea</name>
    <dbReference type="NCBI Taxonomy" id="44941"/>
    <lineage>
        <taxon>Eukaryota</taxon>
        <taxon>Fungi</taxon>
        <taxon>Fungi incertae sedis</taxon>
        <taxon>Mucoromycota</taxon>
        <taxon>Glomeromycotina</taxon>
        <taxon>Glomeromycetes</taxon>
        <taxon>Diversisporales</taxon>
        <taxon>Gigasporaceae</taxon>
        <taxon>Gigaspora</taxon>
    </lineage>
</organism>
<feature type="compositionally biased region" description="Low complexity" evidence="1">
    <location>
        <begin position="197"/>
        <end position="211"/>
    </location>
</feature>
<evidence type="ECO:0000256" key="2">
    <source>
        <dbReference type="SAM" id="Phobius"/>
    </source>
</evidence>
<feature type="region of interest" description="Disordered" evidence="1">
    <location>
        <begin position="161"/>
        <end position="228"/>
    </location>
</feature>
<keyword evidence="2" id="KW-0812">Transmembrane</keyword>
<proteinExistence type="predicted"/>
<feature type="transmembrane region" description="Helical" evidence="2">
    <location>
        <begin position="292"/>
        <end position="316"/>
    </location>
</feature>
<feature type="transmembrane region" description="Helical" evidence="2">
    <location>
        <begin position="249"/>
        <end position="271"/>
    </location>
</feature>
<evidence type="ECO:0000313" key="3">
    <source>
        <dbReference type="EMBL" id="RIB29394.1"/>
    </source>
</evidence>
<accession>A0A397W3W1</accession>
<dbReference type="AlphaFoldDB" id="A0A397W3W1"/>